<keyword evidence="1" id="KW-1133">Transmembrane helix</keyword>
<feature type="transmembrane region" description="Helical" evidence="1">
    <location>
        <begin position="56"/>
        <end position="74"/>
    </location>
</feature>
<name>A0A7Y0FKU2_9BACT</name>
<keyword evidence="1" id="KW-0472">Membrane</keyword>
<comment type="caution">
    <text evidence="2">The sequence shown here is derived from an EMBL/GenBank/DDBJ whole genome shotgun (WGS) entry which is preliminary data.</text>
</comment>
<reference evidence="2 3" key="1">
    <citation type="submission" date="2020-04" db="EMBL/GenBank/DDBJ databases">
        <title>Hymenobacter polaris sp. nov., isolated from Arctic soil.</title>
        <authorList>
            <person name="Dahal R.H."/>
        </authorList>
    </citation>
    <scope>NUCLEOTIDE SEQUENCE [LARGE SCALE GENOMIC DNA]</scope>
    <source>
        <strain evidence="2 3">RP-2-7</strain>
    </source>
</reference>
<sequence>MSIQQVALAAGIFFWSLLGMVPIYFGIRIWQNKLRGLPIKGYYPEKAQNLTGLNKWVGSCLLLMGLVLIGGGVLAGTVSLLFIVLTVALTSLCATALERGAARYY</sequence>
<dbReference type="Proteomes" id="UP000559626">
    <property type="component" value="Unassembled WGS sequence"/>
</dbReference>
<feature type="transmembrane region" description="Helical" evidence="1">
    <location>
        <begin position="6"/>
        <end position="27"/>
    </location>
</feature>
<organism evidence="2 3">
    <name type="scientific">Hymenobacter polaris</name>
    <dbReference type="NCBI Taxonomy" id="2682546"/>
    <lineage>
        <taxon>Bacteria</taxon>
        <taxon>Pseudomonadati</taxon>
        <taxon>Bacteroidota</taxon>
        <taxon>Cytophagia</taxon>
        <taxon>Cytophagales</taxon>
        <taxon>Hymenobacteraceae</taxon>
        <taxon>Hymenobacter</taxon>
    </lineage>
</organism>
<dbReference type="RefSeq" id="WP_169529402.1">
    <property type="nucleotide sequence ID" value="NZ_JABBGH010000001.1"/>
</dbReference>
<keyword evidence="3" id="KW-1185">Reference proteome</keyword>
<keyword evidence="1" id="KW-0812">Transmembrane</keyword>
<proteinExistence type="predicted"/>
<evidence type="ECO:0000313" key="2">
    <source>
        <dbReference type="EMBL" id="NML64077.1"/>
    </source>
</evidence>
<evidence type="ECO:0000256" key="1">
    <source>
        <dbReference type="SAM" id="Phobius"/>
    </source>
</evidence>
<dbReference type="EMBL" id="JABBGH010000001">
    <property type="protein sequence ID" value="NML64077.1"/>
    <property type="molecule type" value="Genomic_DNA"/>
</dbReference>
<evidence type="ECO:0008006" key="4">
    <source>
        <dbReference type="Google" id="ProtNLM"/>
    </source>
</evidence>
<protein>
    <recommendedName>
        <fullName evidence="4">DUF3784 domain-containing protein</fullName>
    </recommendedName>
</protein>
<accession>A0A7Y0FKU2</accession>
<dbReference type="AlphaFoldDB" id="A0A7Y0FKU2"/>
<gene>
    <name evidence="2" type="ORF">HHL22_02560</name>
</gene>
<evidence type="ECO:0000313" key="3">
    <source>
        <dbReference type="Proteomes" id="UP000559626"/>
    </source>
</evidence>